<feature type="domain" description="Superoxide dismutase copper/zinc binding" evidence="4">
    <location>
        <begin position="111"/>
        <end position="223"/>
    </location>
</feature>
<reference evidence="5" key="1">
    <citation type="submission" date="2016-12" db="EMBL/GenBank/DDBJ databases">
        <title>Genome sequence of Streptomyces antioxidans MUSC 164.</title>
        <authorList>
            <person name="Lee L.-H."/>
            <person name="Ser H.-L."/>
        </authorList>
    </citation>
    <scope>NUCLEOTIDE SEQUENCE [LARGE SCALE GENOMIC DNA]</scope>
    <source>
        <strain evidence="5">MUSC 164</strain>
    </source>
</reference>
<feature type="compositionally biased region" description="Polar residues" evidence="2">
    <location>
        <begin position="144"/>
        <end position="160"/>
    </location>
</feature>
<dbReference type="AlphaFoldDB" id="A0A1V4D5I5"/>
<dbReference type="Gene3D" id="2.60.40.200">
    <property type="entry name" value="Superoxide dismutase, copper/zinc binding domain"/>
    <property type="match status" value="1"/>
</dbReference>
<evidence type="ECO:0000313" key="5">
    <source>
        <dbReference type="EMBL" id="OPF79656.1"/>
    </source>
</evidence>
<proteinExistence type="inferred from homology"/>
<feature type="signal peptide" evidence="3">
    <location>
        <begin position="1"/>
        <end position="42"/>
    </location>
</feature>
<evidence type="ECO:0000259" key="4">
    <source>
        <dbReference type="Pfam" id="PF00080"/>
    </source>
</evidence>
<accession>A0A1V4D5I5</accession>
<name>A0A1V4D5I5_9ACTN</name>
<dbReference type="SUPFAM" id="SSF49329">
    <property type="entry name" value="Cu,Zn superoxide dismutase-like"/>
    <property type="match status" value="1"/>
</dbReference>
<evidence type="ECO:0000256" key="3">
    <source>
        <dbReference type="SAM" id="SignalP"/>
    </source>
</evidence>
<dbReference type="InterPro" id="IPR001424">
    <property type="entry name" value="SOD_Cu_Zn_dom"/>
</dbReference>
<comment type="similarity">
    <text evidence="1">Belongs to the Cu-Zn superoxide dismutase family.</text>
</comment>
<feature type="chain" id="PRO_5012573184" evidence="3">
    <location>
        <begin position="43"/>
        <end position="227"/>
    </location>
</feature>
<dbReference type="EMBL" id="LAKD02000036">
    <property type="protein sequence ID" value="OPF79656.1"/>
    <property type="molecule type" value="Genomic_DNA"/>
</dbReference>
<dbReference type="InterPro" id="IPR036423">
    <property type="entry name" value="SOD-like_Cu/Zn_dom_sf"/>
</dbReference>
<sequence length="227" mass="24297">MRESRRGAGTPTEEGSTMSLVKAVTAAVAMGASMTIATPAVAAPPPHPFVFVHDRFQPASQAKSAGAVTYDRSLVPTSASVFIAEARVGGKGMKNREGGEGHGQHRMHKGTFVFISVRGLAANHHFGIHVHTKPCGTKPDSSGPHYQNKQDPRQPSTNPKYANPRNEVWLDVTTRGSGKGWAKSWVKWNFRPDEARSVVIHKHATGTTSGKAGQAGDRVACVNVPFK</sequence>
<keyword evidence="3" id="KW-0732">Signal</keyword>
<evidence type="ECO:0000313" key="6">
    <source>
        <dbReference type="Proteomes" id="UP000033615"/>
    </source>
</evidence>
<dbReference type="GO" id="GO:0006801">
    <property type="term" value="P:superoxide metabolic process"/>
    <property type="evidence" value="ECO:0007669"/>
    <property type="project" value="InterPro"/>
</dbReference>
<dbReference type="GO" id="GO:0046872">
    <property type="term" value="F:metal ion binding"/>
    <property type="evidence" value="ECO:0007669"/>
    <property type="project" value="InterPro"/>
</dbReference>
<evidence type="ECO:0000256" key="2">
    <source>
        <dbReference type="SAM" id="MobiDB-lite"/>
    </source>
</evidence>
<gene>
    <name evidence="5" type="ORF">VT50_0215470</name>
</gene>
<comment type="caution">
    <text evidence="5">The sequence shown here is derived from an EMBL/GenBank/DDBJ whole genome shotgun (WGS) entry which is preliminary data.</text>
</comment>
<dbReference type="Pfam" id="PF00080">
    <property type="entry name" value="Sod_Cu"/>
    <property type="match status" value="1"/>
</dbReference>
<dbReference type="Proteomes" id="UP000033615">
    <property type="component" value="Unassembled WGS sequence"/>
</dbReference>
<keyword evidence="6" id="KW-1185">Reference proteome</keyword>
<feature type="region of interest" description="Disordered" evidence="2">
    <location>
        <begin position="131"/>
        <end position="165"/>
    </location>
</feature>
<protein>
    <submittedName>
        <fullName evidence="5">Superoxide dismutase</fullName>
    </submittedName>
</protein>
<organism evidence="5 6">
    <name type="scientific">Streptomyces antioxidans</name>
    <dbReference type="NCBI Taxonomy" id="1507734"/>
    <lineage>
        <taxon>Bacteria</taxon>
        <taxon>Bacillati</taxon>
        <taxon>Actinomycetota</taxon>
        <taxon>Actinomycetes</taxon>
        <taxon>Kitasatosporales</taxon>
        <taxon>Streptomycetaceae</taxon>
        <taxon>Streptomyces</taxon>
    </lineage>
</organism>
<evidence type="ECO:0000256" key="1">
    <source>
        <dbReference type="ARBA" id="ARBA00010457"/>
    </source>
</evidence>